<keyword evidence="2" id="KW-1185">Reference proteome</keyword>
<sequence length="212" mass="24144">MIRLLILLFSFALQVTFPSLEFLELQGLQNLGDVWGSELFDFSFSKLKELEVEDCGSLTDLFHPSMAGILVNLQKLVIKNCHKMNSVVGREEEIEDGQGRAIEKTLFPQLIVLELHRLPNLRRFCYFTHPIESQLRRIYISDCPSMDAFSLGNVSAPNLSLPGVSWNGNLNNAIQLLQEVCLPMLFDKFFLKTIATYSCLLFYSFIGCNIVR</sequence>
<comment type="caution">
    <text evidence="1">The sequence shown here is derived from an EMBL/GenBank/DDBJ whole genome shotgun (WGS) entry which is preliminary data.</text>
</comment>
<organism evidence="1 2">
    <name type="scientific">Vaccinium darrowii</name>
    <dbReference type="NCBI Taxonomy" id="229202"/>
    <lineage>
        <taxon>Eukaryota</taxon>
        <taxon>Viridiplantae</taxon>
        <taxon>Streptophyta</taxon>
        <taxon>Embryophyta</taxon>
        <taxon>Tracheophyta</taxon>
        <taxon>Spermatophyta</taxon>
        <taxon>Magnoliopsida</taxon>
        <taxon>eudicotyledons</taxon>
        <taxon>Gunneridae</taxon>
        <taxon>Pentapetalae</taxon>
        <taxon>asterids</taxon>
        <taxon>Ericales</taxon>
        <taxon>Ericaceae</taxon>
        <taxon>Vaccinioideae</taxon>
        <taxon>Vaccinieae</taxon>
        <taxon>Vaccinium</taxon>
    </lineage>
</organism>
<proteinExistence type="predicted"/>
<evidence type="ECO:0000313" key="2">
    <source>
        <dbReference type="Proteomes" id="UP000828048"/>
    </source>
</evidence>
<protein>
    <submittedName>
        <fullName evidence="1">Uncharacterized protein</fullName>
    </submittedName>
</protein>
<gene>
    <name evidence="1" type="ORF">Vadar_033533</name>
</gene>
<dbReference type="EMBL" id="CM037161">
    <property type="protein sequence ID" value="KAH7856168.1"/>
    <property type="molecule type" value="Genomic_DNA"/>
</dbReference>
<accession>A0ACB7YSG3</accession>
<dbReference type="Proteomes" id="UP000828048">
    <property type="component" value="Chromosome 11"/>
</dbReference>
<name>A0ACB7YSG3_9ERIC</name>
<evidence type="ECO:0000313" key="1">
    <source>
        <dbReference type="EMBL" id="KAH7856168.1"/>
    </source>
</evidence>
<reference evidence="1 2" key="1">
    <citation type="journal article" date="2021" name="Hortic Res">
        <title>High-quality reference genome and annotation aids understanding of berry development for evergreen blueberry (Vaccinium darrowii).</title>
        <authorList>
            <person name="Yu J."/>
            <person name="Hulse-Kemp A.M."/>
            <person name="Babiker E."/>
            <person name="Staton M."/>
        </authorList>
    </citation>
    <scope>NUCLEOTIDE SEQUENCE [LARGE SCALE GENOMIC DNA]</scope>
    <source>
        <strain evidence="2">cv. NJ 8807/NJ 8810</strain>
        <tissue evidence="1">Young leaf</tissue>
    </source>
</reference>